<dbReference type="InterPro" id="IPR013103">
    <property type="entry name" value="RVT_2"/>
</dbReference>
<reference evidence="2" key="1">
    <citation type="submission" date="2020-06" db="EMBL/GenBank/DDBJ databases">
        <authorList>
            <person name="Li T."/>
            <person name="Hu X."/>
            <person name="Zhang T."/>
            <person name="Song X."/>
            <person name="Zhang H."/>
            <person name="Dai N."/>
            <person name="Sheng W."/>
            <person name="Hou X."/>
            <person name="Wei L."/>
        </authorList>
    </citation>
    <scope>NUCLEOTIDE SEQUENCE</scope>
    <source>
        <strain evidence="2">G02</strain>
        <tissue evidence="2">Leaf</tissue>
    </source>
</reference>
<comment type="caution">
    <text evidence="2">The sequence shown here is derived from an EMBL/GenBank/DDBJ whole genome shotgun (WGS) entry which is preliminary data.</text>
</comment>
<dbReference type="Pfam" id="PF07727">
    <property type="entry name" value="RVT_2"/>
    <property type="match status" value="1"/>
</dbReference>
<feature type="domain" description="Reverse transcriptase Ty1/copia-type" evidence="1">
    <location>
        <begin position="68"/>
        <end position="139"/>
    </location>
</feature>
<organism evidence="2">
    <name type="scientific">Sesamum radiatum</name>
    <name type="common">Black benniseed</name>
    <dbReference type="NCBI Taxonomy" id="300843"/>
    <lineage>
        <taxon>Eukaryota</taxon>
        <taxon>Viridiplantae</taxon>
        <taxon>Streptophyta</taxon>
        <taxon>Embryophyta</taxon>
        <taxon>Tracheophyta</taxon>
        <taxon>Spermatophyta</taxon>
        <taxon>Magnoliopsida</taxon>
        <taxon>eudicotyledons</taxon>
        <taxon>Gunneridae</taxon>
        <taxon>Pentapetalae</taxon>
        <taxon>asterids</taxon>
        <taxon>lamiids</taxon>
        <taxon>Lamiales</taxon>
        <taxon>Pedaliaceae</taxon>
        <taxon>Sesamum</taxon>
    </lineage>
</organism>
<reference evidence="2" key="2">
    <citation type="journal article" date="2024" name="Plant">
        <title>Genomic evolution and insights into agronomic trait innovations of Sesamum species.</title>
        <authorList>
            <person name="Miao H."/>
            <person name="Wang L."/>
            <person name="Qu L."/>
            <person name="Liu H."/>
            <person name="Sun Y."/>
            <person name="Le M."/>
            <person name="Wang Q."/>
            <person name="Wei S."/>
            <person name="Zheng Y."/>
            <person name="Lin W."/>
            <person name="Duan Y."/>
            <person name="Cao H."/>
            <person name="Xiong S."/>
            <person name="Wang X."/>
            <person name="Wei L."/>
            <person name="Li C."/>
            <person name="Ma Q."/>
            <person name="Ju M."/>
            <person name="Zhao R."/>
            <person name="Li G."/>
            <person name="Mu C."/>
            <person name="Tian Q."/>
            <person name="Mei H."/>
            <person name="Zhang T."/>
            <person name="Gao T."/>
            <person name="Zhang H."/>
        </authorList>
    </citation>
    <scope>NUCLEOTIDE SEQUENCE</scope>
    <source>
        <strain evidence="2">G02</strain>
    </source>
</reference>
<evidence type="ECO:0000259" key="1">
    <source>
        <dbReference type="Pfam" id="PF07727"/>
    </source>
</evidence>
<dbReference type="AlphaFoldDB" id="A0AAW2S5V8"/>
<dbReference type="EMBL" id="JACGWJ010000011">
    <property type="protein sequence ID" value="KAL0387774.1"/>
    <property type="molecule type" value="Genomic_DNA"/>
</dbReference>
<protein>
    <submittedName>
        <fullName evidence="2">Retrovirus-related Pol polyprotein from transposon RE1</fullName>
    </submittedName>
</protein>
<gene>
    <name evidence="2" type="ORF">Sradi_2659200</name>
</gene>
<name>A0AAW2S5V8_SESRA</name>
<accession>A0AAW2S5V8</accession>
<evidence type="ECO:0000313" key="2">
    <source>
        <dbReference type="EMBL" id="KAL0387774.1"/>
    </source>
</evidence>
<proteinExistence type="predicted"/>
<sequence>MDPPKGFIELNLGRFASSKDRCMALNRPLDNRIRSSYLSSWSSILFSPTMSMVYSSSVHSLSSMPYWFYVDDILLTGSSDTALHPVKDYLDQLFTIKDLGQAKYFLGLELAHLSHGIHITQLKYLQDILVDTSMVIAKPAPTQFLSSLKLVLEEGALLSDPSRYRKLIGRL</sequence>